<evidence type="ECO:0000256" key="4">
    <source>
        <dbReference type="ARBA" id="ARBA00022692"/>
    </source>
</evidence>
<evidence type="ECO:0000256" key="7">
    <source>
        <dbReference type="SAM" id="Phobius"/>
    </source>
</evidence>
<feature type="transmembrane region" description="Helical" evidence="7">
    <location>
        <begin position="657"/>
        <end position="676"/>
    </location>
</feature>
<keyword evidence="2" id="KW-0328">Glycosyltransferase</keyword>
<dbReference type="InterPro" id="IPR009057">
    <property type="entry name" value="Homeodomain-like_sf"/>
</dbReference>
<evidence type="ECO:0000313" key="9">
    <source>
        <dbReference type="Proteomes" id="UP000176850"/>
    </source>
</evidence>
<feature type="transmembrane region" description="Helical" evidence="7">
    <location>
        <begin position="625"/>
        <end position="645"/>
    </location>
</feature>
<evidence type="ECO:0008006" key="10">
    <source>
        <dbReference type="Google" id="ProtNLM"/>
    </source>
</evidence>
<gene>
    <name evidence="8" type="ORF">A2799_04835</name>
</gene>
<feature type="transmembrane region" description="Helical" evidence="7">
    <location>
        <begin position="158"/>
        <end position="179"/>
    </location>
</feature>
<protein>
    <recommendedName>
        <fullName evidence="10">Glycosyltransferase 2-like domain-containing protein</fullName>
    </recommendedName>
</protein>
<dbReference type="GO" id="GO:0016020">
    <property type="term" value="C:membrane"/>
    <property type="evidence" value="ECO:0007669"/>
    <property type="project" value="UniProtKB-SubCell"/>
</dbReference>
<reference evidence="8 9" key="1">
    <citation type="journal article" date="2016" name="Nat. Commun.">
        <title>Thousands of microbial genomes shed light on interconnected biogeochemical processes in an aquifer system.</title>
        <authorList>
            <person name="Anantharaman K."/>
            <person name="Brown C.T."/>
            <person name="Hug L.A."/>
            <person name="Sharon I."/>
            <person name="Castelle C.J."/>
            <person name="Probst A.J."/>
            <person name="Thomas B.C."/>
            <person name="Singh A."/>
            <person name="Wilkins M.J."/>
            <person name="Karaoz U."/>
            <person name="Brodie E.L."/>
            <person name="Williams K.H."/>
            <person name="Hubbard S.S."/>
            <person name="Banfield J.F."/>
        </authorList>
    </citation>
    <scope>NUCLEOTIDE SEQUENCE [LARGE SCALE GENOMIC DNA]</scope>
</reference>
<evidence type="ECO:0000313" key="8">
    <source>
        <dbReference type="EMBL" id="OGK19092.1"/>
    </source>
</evidence>
<dbReference type="GO" id="GO:0016757">
    <property type="term" value="F:glycosyltransferase activity"/>
    <property type="evidence" value="ECO:0007669"/>
    <property type="project" value="UniProtKB-KW"/>
</dbReference>
<organism evidence="8 9">
    <name type="scientific">Candidatus Roizmanbacteria bacterium RIFCSPHIGHO2_01_FULL_39_24</name>
    <dbReference type="NCBI Taxonomy" id="1802032"/>
    <lineage>
        <taxon>Bacteria</taxon>
        <taxon>Candidatus Roizmaniibacteriota</taxon>
    </lineage>
</organism>
<keyword evidence="4 7" id="KW-0812">Transmembrane</keyword>
<comment type="subcellular location">
    <subcellularLocation>
        <location evidence="1">Membrane</location>
        <topology evidence="1">Multi-pass membrane protein</topology>
    </subcellularLocation>
</comment>
<evidence type="ECO:0000256" key="2">
    <source>
        <dbReference type="ARBA" id="ARBA00022676"/>
    </source>
</evidence>
<dbReference type="InterPro" id="IPR050321">
    <property type="entry name" value="Glycosyltr_2/OpgH_subfam"/>
</dbReference>
<proteinExistence type="predicted"/>
<feature type="transmembrane region" description="Helical" evidence="7">
    <location>
        <begin position="592"/>
        <end position="613"/>
    </location>
</feature>
<dbReference type="InterPro" id="IPR029044">
    <property type="entry name" value="Nucleotide-diphossugar_trans"/>
</dbReference>
<accession>A0A1F7GKK4</accession>
<sequence>MRRFEAGEKVAKICRDFGVSRTIFYRWLKRYEQERSSESLESLRPAGEEHYRFIPEAPELISKIVASDPRLSPQKISTTLNSEASKKLMSPSGVYYVLKRLNLNTYQKRLVFAQSNAPAMSHVPKIVREEKTPIGSIPSISALAPPGFLRGFFSSRPFIIFLSTFIPALLVYILISTLFSTQGLTARIGMIFSFTSLIFGIFFFIYSLKYYLTIALVLSFSRKGEEGPAGRQGEKKRGIGLQADLSNIHLERQPFVSIHIASFNEKRVINRLLTAATSLDYENYEVVIADDSTDETLDFLATWSKHPRVKISHRDTREGFKGGALRLALSVCDPRTEFVIVFDADFIPYPDTITQFLKYFQSTAGTLDFQQGDRVQGLGPRDNNTKPYTLVAKPFPIAAVQGYQWHVLNKSENWVTRGVRSEYSGSYVIERSGEEIYQGLKQISGSVYMIRRDVLESIGWGNSITEDFQLTLKLYEKGYKVVYTPYVQAPAEAVSTIKRLIRQRMRWAEGHSFNIRKMFTKLLFGRWEEQPTIDDRGSKIGLEGRSLMIDSLSSTLNTQPLPSTFNHPSSKVFVPSPLTLSEKLEFLYLTPYYLQAAFFITGTISWFIAEVIFQVRLPFWTEIWGWSLILTNMLALPLMNMVGLFLEEAEEKDYLGLFSFVALSYVVAPFQAYAAIKGFLEKEEGPWFRTPKTGRITDVFTPGRFYRFVWGVFGRGKPAVAPAPQAMNNPYLAFATANNSFQNFRIRPKKLRFVGRSVVVVLLILAMFLNLVSFGQNDIFSISGKEALLVEGKSNFQASERPEFTLKIPPKAPETKALSFFKRFLTPSVAAAAEPEIRARLFDHRGQEVGDVSGDIVKSEDDFKLAFNSDNLKPGKYSLKIQSGNSGETAYEATQDFTWGVLAVNTNKSIYTPGETVKLGFGTLDNEGKTLCNSKLELRIKNYELGIEELLSSEKGSIKPSGECSQNSVTNLADYLAEFQVQGIGTYKLHLTAITDAGERSIDDKFEVVESVPFDIERTSYPTRIYPPAEYPVMIKVTANRDFVGEIVETVPASFEITQSNNLTIQQFNNVTTQGDKKVITWDASWSKGSSHTIGYTIKFPRESPQFYLVGPLTLSTSEESKPTSEVFRESSVIPAKAGIQIPDQVGDDKNNLVFAEARSWQTAADVVATKFMETPDATNFTTLDTGKQFWSSSTGTVTYDTTQKKSGRGSWKSASGAGNASAYLQKTGIMPNGASQGGRVTAYFRLDSLIGTTTTILRVGSAGAWVGVEVTPAGVLRVWTDAQTVSGSTLSTGGSNWYRLTLAYILNASSQVTDAKLFLDGTQDISLTGDTEAINNDLNVGWTSAPGASEILNFHHVYVDDSTALTDTGDIRVTAKLANSETNTAFDTAIGNARSTTDYNNINERPISETNGWRDATANNPGAIENYGIQNAATGDVDISGNTLVARTAWVWAKKGTGTTTTGPSLYNNGTAVSITLTTTSTMFTDIVDSASYPSNSQAVGMQAINGGADTFFYEGGMMVASLGDPVPELALALAPLSFFAPKIIKSIQKGTLVEDFSNLIRRGLLVVKSLLLNLFMFRRKGLSCQKEDRRRRKQKWKH</sequence>
<feature type="transmembrane region" description="Helical" evidence="7">
    <location>
        <begin position="191"/>
        <end position="212"/>
    </location>
</feature>
<dbReference type="PANTHER" id="PTHR43867:SF2">
    <property type="entry name" value="CELLULOSE SYNTHASE CATALYTIC SUBUNIT A [UDP-FORMING]"/>
    <property type="match status" value="1"/>
</dbReference>
<evidence type="ECO:0000256" key="5">
    <source>
        <dbReference type="ARBA" id="ARBA00022989"/>
    </source>
</evidence>
<comment type="caution">
    <text evidence="8">The sequence shown here is derived from an EMBL/GenBank/DDBJ whole genome shotgun (WGS) entry which is preliminary data.</text>
</comment>
<dbReference type="Proteomes" id="UP000176850">
    <property type="component" value="Unassembled WGS sequence"/>
</dbReference>
<name>A0A1F7GKK4_9BACT</name>
<keyword evidence="6 7" id="KW-0472">Membrane</keyword>
<evidence type="ECO:0000256" key="1">
    <source>
        <dbReference type="ARBA" id="ARBA00004141"/>
    </source>
</evidence>
<dbReference type="SUPFAM" id="SSF53448">
    <property type="entry name" value="Nucleotide-diphospho-sugar transferases"/>
    <property type="match status" value="1"/>
</dbReference>
<dbReference type="Pfam" id="PF13641">
    <property type="entry name" value="Glyco_tranf_2_3"/>
    <property type="match status" value="1"/>
</dbReference>
<keyword evidence="5 7" id="KW-1133">Transmembrane helix</keyword>
<evidence type="ECO:0000256" key="3">
    <source>
        <dbReference type="ARBA" id="ARBA00022679"/>
    </source>
</evidence>
<dbReference type="CDD" id="cd06423">
    <property type="entry name" value="CESA_like"/>
    <property type="match status" value="1"/>
</dbReference>
<keyword evidence="3" id="KW-0808">Transferase</keyword>
<evidence type="ECO:0000256" key="6">
    <source>
        <dbReference type="ARBA" id="ARBA00023136"/>
    </source>
</evidence>
<dbReference type="SUPFAM" id="SSF46689">
    <property type="entry name" value="Homeodomain-like"/>
    <property type="match status" value="1"/>
</dbReference>
<dbReference type="Gene3D" id="3.90.550.10">
    <property type="entry name" value="Spore Coat Polysaccharide Biosynthesis Protein SpsA, Chain A"/>
    <property type="match status" value="1"/>
</dbReference>
<dbReference type="EMBL" id="MFZH01000019">
    <property type="protein sequence ID" value="OGK19092.1"/>
    <property type="molecule type" value="Genomic_DNA"/>
</dbReference>
<dbReference type="Pfam" id="PF13384">
    <property type="entry name" value="HTH_23"/>
    <property type="match status" value="1"/>
</dbReference>
<dbReference type="PANTHER" id="PTHR43867">
    <property type="entry name" value="CELLULOSE SYNTHASE CATALYTIC SUBUNIT A [UDP-FORMING]"/>
    <property type="match status" value="1"/>
</dbReference>
<feature type="transmembrane region" description="Helical" evidence="7">
    <location>
        <begin position="753"/>
        <end position="775"/>
    </location>
</feature>